<comment type="similarity">
    <text evidence="5 6">Belongs to the anion channel-forming bestrophin (TC 1.A.46) family. Calcium-sensitive chloride channel subfamily.</text>
</comment>
<name>A0A0N5C0P7_STREA</name>
<dbReference type="Pfam" id="PF01062">
    <property type="entry name" value="Bestrophin"/>
    <property type="match status" value="1"/>
</dbReference>
<comment type="subcellular location">
    <subcellularLocation>
        <location evidence="6">Cell membrane</location>
        <topology evidence="6">Multi-pass membrane protein</topology>
    </subcellularLocation>
    <subcellularLocation>
        <location evidence="1">Membrane</location>
    </subcellularLocation>
</comment>
<evidence type="ECO:0000256" key="5">
    <source>
        <dbReference type="ARBA" id="ARBA00034769"/>
    </source>
</evidence>
<evidence type="ECO:0000256" key="1">
    <source>
        <dbReference type="ARBA" id="ARBA00004370"/>
    </source>
</evidence>
<keyword evidence="6" id="KW-0406">Ion transport</keyword>
<evidence type="ECO:0000256" key="4">
    <source>
        <dbReference type="ARBA" id="ARBA00023136"/>
    </source>
</evidence>
<feature type="transmembrane region" description="Helical" evidence="6">
    <location>
        <begin position="36"/>
        <end position="54"/>
    </location>
</feature>
<keyword evidence="6" id="KW-0407">Ion channel</keyword>
<dbReference type="PANTHER" id="PTHR10736">
    <property type="entry name" value="BESTROPHIN"/>
    <property type="match status" value="1"/>
</dbReference>
<keyword evidence="6" id="KW-0868">Chloride</keyword>
<evidence type="ECO:0000256" key="6">
    <source>
        <dbReference type="RuleBase" id="RU363126"/>
    </source>
</evidence>
<keyword evidence="6" id="KW-0813">Transport</keyword>
<feature type="transmembrane region" description="Helical" evidence="6">
    <location>
        <begin position="66"/>
        <end position="90"/>
    </location>
</feature>
<proteinExistence type="inferred from homology"/>
<sequence length="381" mass="44036">MTIYYSPDITENSLKCFLKTLFYWKGSLWKAIYKELITWCLAYATLSLISRLVLNKEQLLIFERVCYLCYNFSSLLPVSFMLGFYVTLALSRWQTVTDNLPFPDTLSIYIAEYVNGRDERSQFIRRSIARYVATSQVLIFREFSTKARKMFPSVDSLKEKGYLTEEEYQKLMLASTKTIAPWWIPVQWALNLIISAEKENRLNNGHFGVQDCVKVILANRRLNQNLLILDWFPIPLAYTQIVALTVRVYFWVACLGRQFLHSELFSHMSSSAIDYYVPIFSIVQLIFFMGWLKVGEALVNPYGTDDDDSPVQFVLGRNLNAGLGIIDDGTEFKVKIVGDCFYKRPDFLDGETGKRKSTISFKIDTEQKNETPNGIPNHSKL</sequence>
<accession>A0A0N5C0P7</accession>
<evidence type="ECO:0000256" key="2">
    <source>
        <dbReference type="ARBA" id="ARBA00022692"/>
    </source>
</evidence>
<dbReference type="GO" id="GO:0005254">
    <property type="term" value="F:chloride channel activity"/>
    <property type="evidence" value="ECO:0007669"/>
    <property type="project" value="UniProtKB-KW"/>
</dbReference>
<dbReference type="STRING" id="174720.A0A0N5C0P7"/>
<keyword evidence="6" id="KW-1003">Cell membrane</keyword>
<dbReference type="GO" id="GO:0005886">
    <property type="term" value="C:plasma membrane"/>
    <property type="evidence" value="ECO:0007669"/>
    <property type="project" value="UniProtKB-SubCell"/>
</dbReference>
<keyword evidence="4 6" id="KW-0472">Membrane</keyword>
<comment type="function">
    <text evidence="6">Forms chloride channels.</text>
</comment>
<dbReference type="Proteomes" id="UP000046392">
    <property type="component" value="Unplaced"/>
</dbReference>
<evidence type="ECO:0000256" key="3">
    <source>
        <dbReference type="ARBA" id="ARBA00022989"/>
    </source>
</evidence>
<reference evidence="8" key="1">
    <citation type="submission" date="2017-02" db="UniProtKB">
        <authorList>
            <consortium name="WormBaseParasite"/>
        </authorList>
    </citation>
    <scope>IDENTIFICATION</scope>
</reference>
<evidence type="ECO:0000313" key="8">
    <source>
        <dbReference type="WBParaSite" id="SPAL_0001157500.1"/>
    </source>
</evidence>
<dbReference type="InterPro" id="IPR000615">
    <property type="entry name" value="Bestrophin"/>
</dbReference>
<keyword evidence="2 6" id="KW-0812">Transmembrane</keyword>
<dbReference type="AlphaFoldDB" id="A0A0N5C0P7"/>
<evidence type="ECO:0000313" key="7">
    <source>
        <dbReference type="Proteomes" id="UP000046392"/>
    </source>
</evidence>
<dbReference type="InterPro" id="IPR021134">
    <property type="entry name" value="Bestrophin-like"/>
</dbReference>
<keyword evidence="7" id="KW-1185">Reference proteome</keyword>
<dbReference type="PANTHER" id="PTHR10736:SF0">
    <property type="entry name" value="BESTROPHIN HOMOLOG"/>
    <property type="match status" value="1"/>
</dbReference>
<keyword evidence="3 6" id="KW-1133">Transmembrane helix</keyword>
<dbReference type="GO" id="GO:0034707">
    <property type="term" value="C:chloride channel complex"/>
    <property type="evidence" value="ECO:0007669"/>
    <property type="project" value="UniProtKB-KW"/>
</dbReference>
<dbReference type="WBParaSite" id="SPAL_0001157500.1">
    <property type="protein sequence ID" value="SPAL_0001157500.1"/>
    <property type="gene ID" value="SPAL_0001157500"/>
</dbReference>
<protein>
    <recommendedName>
        <fullName evidence="6">Bestrophin homolog</fullName>
    </recommendedName>
</protein>
<organism evidence="7 8">
    <name type="scientific">Strongyloides papillosus</name>
    <name type="common">Intestinal threadworm</name>
    <dbReference type="NCBI Taxonomy" id="174720"/>
    <lineage>
        <taxon>Eukaryota</taxon>
        <taxon>Metazoa</taxon>
        <taxon>Ecdysozoa</taxon>
        <taxon>Nematoda</taxon>
        <taxon>Chromadorea</taxon>
        <taxon>Rhabditida</taxon>
        <taxon>Tylenchina</taxon>
        <taxon>Panagrolaimomorpha</taxon>
        <taxon>Strongyloidoidea</taxon>
        <taxon>Strongyloididae</taxon>
        <taxon>Strongyloides</taxon>
    </lineage>
</organism>
<keyword evidence="6" id="KW-0869">Chloride channel</keyword>